<dbReference type="AlphaFoldDB" id="A0A931GEQ6"/>
<proteinExistence type="predicted"/>
<sequence>MRAAPRLSASPEAPRQPKPGERVAPNVRVLAVEDTAQLAALTAADPVAHAFVRAQLEAHGSAEPHGDPVFLGHYDDGQLTSACWVGNNVVPLTSTAPQARRFGQAALRLGRRYSSVFGPAVAVRGIWEVLRHGQQAAFDVRPHQPLLAMTTPPRVPPTATVRRAVMSDYATILPACVRMFEEELGYSPLEKGAASYKERVETLVRQGSTLADFEVCGSQVIFKAEVATITDHATQIQGVWLDPKYRGRGLAAGYVAAVVQHALTLAPVTSLYVNDYNAPALAAYERVGFEQVGDYATILF</sequence>
<comment type="caution">
    <text evidence="3">The sequence shown here is derived from an EMBL/GenBank/DDBJ whole genome shotgun (WGS) entry which is preliminary data.</text>
</comment>
<dbReference type="Proteomes" id="UP000625033">
    <property type="component" value="Unassembled WGS sequence"/>
</dbReference>
<dbReference type="PROSITE" id="PS51186">
    <property type="entry name" value="GNAT"/>
    <property type="match status" value="1"/>
</dbReference>
<name>A0A931GEQ6_9MICC</name>
<dbReference type="SUPFAM" id="SSF55729">
    <property type="entry name" value="Acyl-CoA N-acyltransferases (Nat)"/>
    <property type="match status" value="1"/>
</dbReference>
<feature type="region of interest" description="Disordered" evidence="1">
    <location>
        <begin position="1"/>
        <end position="25"/>
    </location>
</feature>
<reference evidence="3" key="1">
    <citation type="submission" date="2020-11" db="EMBL/GenBank/DDBJ databases">
        <title>Sequencing the genomes of 1000 actinobacteria strains.</title>
        <authorList>
            <person name="Klenk H.-P."/>
        </authorList>
    </citation>
    <scope>NUCLEOTIDE SEQUENCE</scope>
    <source>
        <strain evidence="3">DSM 26152</strain>
    </source>
</reference>
<keyword evidence="4" id="KW-1185">Reference proteome</keyword>
<dbReference type="InterPro" id="IPR016181">
    <property type="entry name" value="Acyl_CoA_acyltransferase"/>
</dbReference>
<evidence type="ECO:0000256" key="1">
    <source>
        <dbReference type="SAM" id="MobiDB-lite"/>
    </source>
</evidence>
<evidence type="ECO:0000259" key="2">
    <source>
        <dbReference type="PROSITE" id="PS51186"/>
    </source>
</evidence>
<organism evidence="3 4">
    <name type="scientific">Zhihengliuella flava</name>
    <dbReference type="NCBI Taxonomy" id="1285193"/>
    <lineage>
        <taxon>Bacteria</taxon>
        <taxon>Bacillati</taxon>
        <taxon>Actinomycetota</taxon>
        <taxon>Actinomycetes</taxon>
        <taxon>Micrococcales</taxon>
        <taxon>Micrococcaceae</taxon>
        <taxon>Zhihengliuella</taxon>
    </lineage>
</organism>
<dbReference type="GO" id="GO:0016747">
    <property type="term" value="F:acyltransferase activity, transferring groups other than amino-acyl groups"/>
    <property type="evidence" value="ECO:0007669"/>
    <property type="project" value="InterPro"/>
</dbReference>
<accession>A0A931GEQ6</accession>
<protein>
    <submittedName>
        <fullName evidence="3">GNAT family acetyltransferase</fullName>
    </submittedName>
</protein>
<dbReference type="Pfam" id="PF13312">
    <property type="entry name" value="DUF4081"/>
    <property type="match status" value="1"/>
</dbReference>
<dbReference type="Pfam" id="PF00583">
    <property type="entry name" value="Acetyltransf_1"/>
    <property type="match status" value="1"/>
</dbReference>
<dbReference type="RefSeq" id="WP_231365880.1">
    <property type="nucleotide sequence ID" value="NZ_JADOTZ010000001.1"/>
</dbReference>
<dbReference type="Gene3D" id="3.40.630.30">
    <property type="match status" value="1"/>
</dbReference>
<dbReference type="InterPro" id="IPR000182">
    <property type="entry name" value="GNAT_dom"/>
</dbReference>
<dbReference type="InterPro" id="IPR025289">
    <property type="entry name" value="DUF4081"/>
</dbReference>
<evidence type="ECO:0000313" key="4">
    <source>
        <dbReference type="Proteomes" id="UP000625033"/>
    </source>
</evidence>
<feature type="domain" description="N-acetyltransferase" evidence="2">
    <location>
        <begin position="159"/>
        <end position="300"/>
    </location>
</feature>
<gene>
    <name evidence="3" type="ORF">IW252_000589</name>
</gene>
<evidence type="ECO:0000313" key="3">
    <source>
        <dbReference type="EMBL" id="MBG6083822.1"/>
    </source>
</evidence>
<dbReference type="EMBL" id="JADOTZ010000001">
    <property type="protein sequence ID" value="MBG6083822.1"/>
    <property type="molecule type" value="Genomic_DNA"/>
</dbReference>